<protein>
    <submittedName>
        <fullName evidence="8">Tetratricopeptide repeat-containing protein</fullName>
    </submittedName>
</protein>
<dbReference type="GO" id="GO:0005737">
    <property type="term" value="C:cytoplasm"/>
    <property type="evidence" value="ECO:0007669"/>
    <property type="project" value="UniProtKB-SubCell"/>
</dbReference>
<proteinExistence type="inferred from homology"/>
<dbReference type="InterPro" id="IPR010982">
    <property type="entry name" value="Lambda_DNA-bd_dom_sf"/>
</dbReference>
<dbReference type="OrthoDB" id="252257at2"/>
<feature type="repeat" description="TPR" evidence="6">
    <location>
        <begin position="275"/>
        <end position="308"/>
    </location>
</feature>
<comment type="subcellular location">
    <subcellularLocation>
        <location evidence="1">Cytoplasm</location>
    </subcellularLocation>
</comment>
<dbReference type="Pfam" id="PF13176">
    <property type="entry name" value="TPR_7"/>
    <property type="match status" value="1"/>
</dbReference>
<dbReference type="SUPFAM" id="SSF47413">
    <property type="entry name" value="lambda repressor-like DNA-binding domains"/>
    <property type="match status" value="1"/>
</dbReference>
<dbReference type="Pfam" id="PF13424">
    <property type="entry name" value="TPR_12"/>
    <property type="match status" value="1"/>
</dbReference>
<reference evidence="8 9" key="1">
    <citation type="submission" date="2016-10" db="EMBL/GenBank/DDBJ databases">
        <authorList>
            <person name="de Groot N.N."/>
        </authorList>
    </citation>
    <scope>NUCLEOTIDE SEQUENCE [LARGE SCALE GENOMIC DNA]</scope>
    <source>
        <strain evidence="8 9">DSM 45514</strain>
    </source>
</reference>
<dbReference type="InterPro" id="IPR019734">
    <property type="entry name" value="TPR_rpt"/>
</dbReference>
<name>A0A1G6PTW4_9BACL</name>
<dbReference type="PANTHER" id="PTHR46630:SF1">
    <property type="entry name" value="TETRATRICOPEPTIDE REPEAT PROTEIN 29"/>
    <property type="match status" value="1"/>
</dbReference>
<keyword evidence="4 6" id="KW-0802">TPR repeat</keyword>
<dbReference type="InterPro" id="IPR001387">
    <property type="entry name" value="Cro/C1-type_HTH"/>
</dbReference>
<dbReference type="RefSeq" id="WP_091571865.1">
    <property type="nucleotide sequence ID" value="NZ_FMZA01000018.1"/>
</dbReference>
<keyword evidence="9" id="KW-1185">Reference proteome</keyword>
<dbReference type="EMBL" id="FMZA01000018">
    <property type="protein sequence ID" value="SDC83488.1"/>
    <property type="molecule type" value="Genomic_DNA"/>
</dbReference>
<evidence type="ECO:0000256" key="4">
    <source>
        <dbReference type="ARBA" id="ARBA00022803"/>
    </source>
</evidence>
<accession>A0A1G6PTW4</accession>
<comment type="similarity">
    <text evidence="5">Belongs to the Rap family.</text>
</comment>
<dbReference type="PROSITE" id="PS50943">
    <property type="entry name" value="HTH_CROC1"/>
    <property type="match status" value="1"/>
</dbReference>
<feature type="domain" description="HTH cro/C1-type" evidence="7">
    <location>
        <begin position="9"/>
        <end position="62"/>
    </location>
</feature>
<sequence length="444" mass="51405">MIIGLGHNIRRRRKKLGLTQAELAEGIISVPYLSLIENEKAHPKPDILNPLAKRLRTSQKELLGVTDRHVLRKAENLIDKIRNALVYEDDQEAQSNLEELKQLADLIADPKVLIKTDLLEINCLIHFSEATYEEKLKAFETKWEQLEDDANLMVWYLRIKGNILFMKDQLDQALFYYKEAEKVIPQVTDELEKAYIYGNLGKTYLLSSNPSLGILYTEKAIAIMMRKDRWMEMCSMLNILGACHTHKGDYKDAIACFERVLRIADQFNFSKMLLSRTFHELGVCYLKLKDYNQAIASLHRSLEVVQPEKLPDWEVGSVHRVLCQTYLATGRLNQAEEHITQAISLLKGRERMKTECLIFLGQIHYLRENYAEFSQCYQEAIDTFLQLGTPEKVAHAAHTLGTYYIHSGHREEGVHYLLLAVEYYHRLVPGYDFDVLFPEPLQLT</sequence>
<keyword evidence="3" id="KW-0677">Repeat</keyword>
<evidence type="ECO:0000256" key="2">
    <source>
        <dbReference type="ARBA" id="ARBA00022490"/>
    </source>
</evidence>
<keyword evidence="2" id="KW-0963">Cytoplasm</keyword>
<organism evidence="8 9">
    <name type="scientific">Melghirimyces thermohalophilus</name>
    <dbReference type="NCBI Taxonomy" id="1236220"/>
    <lineage>
        <taxon>Bacteria</taxon>
        <taxon>Bacillati</taxon>
        <taxon>Bacillota</taxon>
        <taxon>Bacilli</taxon>
        <taxon>Bacillales</taxon>
        <taxon>Thermoactinomycetaceae</taxon>
        <taxon>Melghirimyces</taxon>
    </lineage>
</organism>
<evidence type="ECO:0000313" key="8">
    <source>
        <dbReference type="EMBL" id="SDC83488.1"/>
    </source>
</evidence>
<dbReference type="PANTHER" id="PTHR46630">
    <property type="entry name" value="TETRATRICOPEPTIDE REPEAT PROTEIN 29"/>
    <property type="match status" value="1"/>
</dbReference>
<evidence type="ECO:0000259" key="7">
    <source>
        <dbReference type="PROSITE" id="PS50943"/>
    </source>
</evidence>
<dbReference type="InterPro" id="IPR051476">
    <property type="entry name" value="Bac_ResReg_Asp_Phosphatase"/>
</dbReference>
<evidence type="ECO:0000256" key="3">
    <source>
        <dbReference type="ARBA" id="ARBA00022737"/>
    </source>
</evidence>
<dbReference type="InterPro" id="IPR011990">
    <property type="entry name" value="TPR-like_helical_dom_sf"/>
</dbReference>
<dbReference type="PROSITE" id="PS50005">
    <property type="entry name" value="TPR"/>
    <property type="match status" value="2"/>
</dbReference>
<gene>
    <name evidence="8" type="ORF">SAMN04488112_11836</name>
</gene>
<dbReference type="AlphaFoldDB" id="A0A1G6PTW4"/>
<dbReference type="STRING" id="1236220.SAMN04488112_11836"/>
<dbReference type="Gene3D" id="1.25.40.10">
    <property type="entry name" value="Tetratricopeptide repeat domain"/>
    <property type="match status" value="2"/>
</dbReference>
<dbReference type="Gene3D" id="1.10.260.40">
    <property type="entry name" value="lambda repressor-like DNA-binding domains"/>
    <property type="match status" value="1"/>
</dbReference>
<dbReference type="SUPFAM" id="SSF48452">
    <property type="entry name" value="TPR-like"/>
    <property type="match status" value="2"/>
</dbReference>
<dbReference type="Pfam" id="PF01381">
    <property type="entry name" value="HTH_3"/>
    <property type="match status" value="1"/>
</dbReference>
<feature type="repeat" description="TPR" evidence="6">
    <location>
        <begin position="234"/>
        <end position="267"/>
    </location>
</feature>
<dbReference type="Proteomes" id="UP000199387">
    <property type="component" value="Unassembled WGS sequence"/>
</dbReference>
<dbReference type="CDD" id="cd00093">
    <property type="entry name" value="HTH_XRE"/>
    <property type="match status" value="1"/>
</dbReference>
<evidence type="ECO:0000313" key="9">
    <source>
        <dbReference type="Proteomes" id="UP000199387"/>
    </source>
</evidence>
<dbReference type="SMART" id="SM00028">
    <property type="entry name" value="TPR"/>
    <property type="match status" value="6"/>
</dbReference>
<evidence type="ECO:0000256" key="5">
    <source>
        <dbReference type="ARBA" id="ARBA00038253"/>
    </source>
</evidence>
<dbReference type="GO" id="GO:0003677">
    <property type="term" value="F:DNA binding"/>
    <property type="evidence" value="ECO:0007669"/>
    <property type="project" value="InterPro"/>
</dbReference>
<dbReference type="SMART" id="SM00530">
    <property type="entry name" value="HTH_XRE"/>
    <property type="match status" value="1"/>
</dbReference>
<evidence type="ECO:0000256" key="1">
    <source>
        <dbReference type="ARBA" id="ARBA00004496"/>
    </source>
</evidence>
<evidence type="ECO:0000256" key="6">
    <source>
        <dbReference type="PROSITE-ProRule" id="PRU00339"/>
    </source>
</evidence>